<organism evidence="2 3">
    <name type="scientific">Corynebacterium macginleyi</name>
    <dbReference type="NCBI Taxonomy" id="38290"/>
    <lineage>
        <taxon>Bacteria</taxon>
        <taxon>Bacillati</taxon>
        <taxon>Actinomycetota</taxon>
        <taxon>Actinomycetes</taxon>
        <taxon>Mycobacteriales</taxon>
        <taxon>Corynebacteriaceae</taxon>
        <taxon>Corynebacterium</taxon>
    </lineage>
</organism>
<dbReference type="EMBL" id="REGC01000002">
    <property type="protein sequence ID" value="RMB63660.1"/>
    <property type="molecule type" value="Genomic_DNA"/>
</dbReference>
<evidence type="ECO:0000313" key="1">
    <source>
        <dbReference type="EMBL" id="MBM0242950.1"/>
    </source>
</evidence>
<comment type="caution">
    <text evidence="2">The sequence shown here is derived from an EMBL/GenBank/DDBJ whole genome shotgun (WGS) entry which is preliminary data.</text>
</comment>
<gene>
    <name evidence="2" type="ORF">D9543_02280</name>
    <name evidence="1" type="ORF">GWO63_001225</name>
</gene>
<dbReference type="Proteomes" id="UP001518680">
    <property type="component" value="Unassembled WGS sequence"/>
</dbReference>
<dbReference type="AlphaFoldDB" id="A0A3M0GG38"/>
<name>A0A3M0GG38_9CORY</name>
<evidence type="ECO:0000313" key="4">
    <source>
        <dbReference type="Proteomes" id="UP001518680"/>
    </source>
</evidence>
<reference evidence="1 4" key="2">
    <citation type="submission" date="2021-01" db="EMBL/GenBank/DDBJ databases">
        <title>Complete genome sequences of Corynebacterium macginleyi strains isolated from infectious keratitis.</title>
        <authorList>
            <person name="Sagerfors S."/>
            <person name="Poehlein A."/>
            <person name="Soderquist B."/>
            <person name="Bruggemann H."/>
        </authorList>
    </citation>
    <scope>NUCLEOTIDE SEQUENCE [LARGE SCALE GENOMIC DNA]</scope>
    <source>
        <strain evidence="1 4">12T220</strain>
    </source>
</reference>
<dbReference type="Proteomes" id="UP000270649">
    <property type="component" value="Unassembled WGS sequence"/>
</dbReference>
<sequence length="238" mass="24966">MYMSENDVLSPLFRLPGVQESAGKAAAAIARAHRRPAGLRRYEIISAESLMRGARASVALDGHAIPPHPGPGDVKSGPLAGAVSAYSMAAPEVVDSTVRTFARAPLQVFARIDVAAGGTGIPTGDTARLQGLACLIAQGSGPAFRDLLPSVVHAEIAAGQFFGPRSGVVARVAARLAAMHTGFDPRGFAVPEVYFHRHSKAYHQCRANYRDRPGEVVLFHLAAWAVGGREADAIARAA</sequence>
<evidence type="ECO:0000313" key="2">
    <source>
        <dbReference type="EMBL" id="RMB63660.1"/>
    </source>
</evidence>
<evidence type="ECO:0000313" key="3">
    <source>
        <dbReference type="Proteomes" id="UP000270649"/>
    </source>
</evidence>
<dbReference type="EMBL" id="JAACBX020000001">
    <property type="protein sequence ID" value="MBM0242950.1"/>
    <property type="molecule type" value="Genomic_DNA"/>
</dbReference>
<protein>
    <submittedName>
        <fullName evidence="2">Oxidoreductase</fullName>
    </submittedName>
</protein>
<proteinExistence type="predicted"/>
<accession>A0A3M0GG38</accession>
<keyword evidence="4" id="KW-1185">Reference proteome</keyword>
<dbReference type="RefSeq" id="WP_121927408.1">
    <property type="nucleotide sequence ID" value="NZ_CP068291.1"/>
</dbReference>
<reference evidence="2 3" key="1">
    <citation type="submission" date="2018-10" db="EMBL/GenBank/DDBJ databases">
        <title>Corynebacterium macginleyi genome sequencing and assembly of the type strain and two clinical samples.</title>
        <authorList>
            <person name="Bernier A.-M."/>
            <person name="Bernard K."/>
        </authorList>
    </citation>
    <scope>NUCLEOTIDE SEQUENCE [LARGE SCALE GENOMIC DNA]</scope>
    <source>
        <strain evidence="2 3">NML 120205</strain>
    </source>
</reference>